<dbReference type="VEuPathDB" id="TriTrypDB:Tb09.v4.0053"/>
<feature type="signal peptide" evidence="11">
    <location>
        <begin position="1"/>
        <end position="18"/>
    </location>
</feature>
<protein>
    <submittedName>
        <fullName evidence="13">Variant surface glycoprotein 1125.4320</fullName>
    </submittedName>
</protein>
<evidence type="ECO:0000256" key="6">
    <source>
        <dbReference type="ARBA" id="ARBA00023136"/>
    </source>
</evidence>
<keyword evidence="3" id="KW-1003">Cell membrane</keyword>
<comment type="function">
    <text evidence="1">VSG forms a coat on the surface of the parasite. The trypanosome evades the immune response of the host by expressing a series of antigenically distinct VSGs from an estimated 1000 VSG genes.</text>
</comment>
<keyword evidence="9" id="KW-0175">Coiled coil</keyword>
<feature type="domain" description="Trypanosome variant surface glycoprotein B-type N-terminal" evidence="12">
    <location>
        <begin position="7"/>
        <end position="333"/>
    </location>
</feature>
<evidence type="ECO:0000256" key="3">
    <source>
        <dbReference type="ARBA" id="ARBA00022475"/>
    </source>
</evidence>
<evidence type="ECO:0000256" key="9">
    <source>
        <dbReference type="SAM" id="Coils"/>
    </source>
</evidence>
<evidence type="ECO:0000256" key="11">
    <source>
        <dbReference type="SAM" id="SignalP"/>
    </source>
</evidence>
<feature type="region of interest" description="Disordered" evidence="10">
    <location>
        <begin position="411"/>
        <end position="470"/>
    </location>
</feature>
<evidence type="ECO:0000256" key="10">
    <source>
        <dbReference type="SAM" id="MobiDB-lite"/>
    </source>
</evidence>
<feature type="coiled-coil region" evidence="9">
    <location>
        <begin position="154"/>
        <end position="181"/>
    </location>
</feature>
<keyword evidence="8" id="KW-0449">Lipoprotein</keyword>
<accession>A0A1J0RAH9</accession>
<evidence type="ECO:0000259" key="12">
    <source>
        <dbReference type="Pfam" id="PF13206"/>
    </source>
</evidence>
<keyword evidence="6" id="KW-0472">Membrane</keyword>
<evidence type="ECO:0000313" key="13">
    <source>
        <dbReference type="EMBL" id="APD74843.1"/>
    </source>
</evidence>
<dbReference type="VEuPathDB" id="TriTrypDB:Tb427_000597800"/>
<evidence type="ECO:0000256" key="7">
    <source>
        <dbReference type="ARBA" id="ARBA00023180"/>
    </source>
</evidence>
<keyword evidence="7" id="KW-0325">Glycoprotein</keyword>
<evidence type="ECO:0000256" key="8">
    <source>
        <dbReference type="ARBA" id="ARBA00023288"/>
    </source>
</evidence>
<evidence type="ECO:0000256" key="1">
    <source>
        <dbReference type="ARBA" id="ARBA00002523"/>
    </source>
</evidence>
<organism evidence="13">
    <name type="scientific">Trypanosoma brucei</name>
    <dbReference type="NCBI Taxonomy" id="5691"/>
    <lineage>
        <taxon>Eukaryota</taxon>
        <taxon>Discoba</taxon>
        <taxon>Euglenozoa</taxon>
        <taxon>Kinetoplastea</taxon>
        <taxon>Metakinetoplastina</taxon>
        <taxon>Trypanosomatida</taxon>
        <taxon>Trypanosomatidae</taxon>
        <taxon>Trypanosoma</taxon>
    </lineage>
</organism>
<keyword evidence="5 11" id="KW-0732">Signal</keyword>
<name>A0A1J0RAH9_9TRYP</name>
<keyword evidence="4" id="KW-0336">GPI-anchor</keyword>
<feature type="chain" id="PRO_5012204548" evidence="11">
    <location>
        <begin position="19"/>
        <end position="470"/>
    </location>
</feature>
<dbReference type="InterPro" id="IPR025932">
    <property type="entry name" value="Trypano_VSG_B_N_dom"/>
</dbReference>
<evidence type="ECO:0000256" key="4">
    <source>
        <dbReference type="ARBA" id="ARBA00022622"/>
    </source>
</evidence>
<dbReference type="GO" id="GO:0098552">
    <property type="term" value="C:side of membrane"/>
    <property type="evidence" value="ECO:0007669"/>
    <property type="project" value="UniProtKB-KW"/>
</dbReference>
<comment type="subcellular location">
    <subcellularLocation>
        <location evidence="2">Cell membrane</location>
        <topology evidence="2">Lipid-anchor</topology>
        <topology evidence="2">GPI-anchor</topology>
    </subcellularLocation>
</comment>
<dbReference type="GO" id="GO:0005886">
    <property type="term" value="C:plasma membrane"/>
    <property type="evidence" value="ECO:0007669"/>
    <property type="project" value="UniProtKB-SubCell"/>
</dbReference>
<dbReference type="EMBL" id="KX700887">
    <property type="protein sequence ID" value="APD74843.1"/>
    <property type="molecule type" value="Genomic_DNA"/>
</dbReference>
<sequence>MLLNLVLAIIFSLRHGEAANENEVEFGQMCVLYDLLSKTIPESKITTREATGTAEAPKKALTNFLSLAQKLNLSVAEPQIVEVLSHLQIYKDKKSVTDDETKKYFFTLADDAELKKLQQLYKEITGTGDADKAFSTKYGAPLSEAQRATIRKPMKQLYDRMLELKRQLDDTAATQETAEKNARKQMTLALYGSDQLSAVGDKLDPRQKLADPAEGQFPWANGARDANCAVASTTKGHAGLALATDMLCICLKHESSTHNQCAGNFIPSAADYAAARSQHDALDAWVKLSKQCPTATDATSLTELQYRLASATSAVLSSLGSNHQTVAAAQSSSNTDRKKMNFLGYYTLGGGRAQLQRNRWERHLHSRQRLLHRLQLIPQKRQTNTMGCSCTGGTNTHPQSSGRICASLNSTASSTNHNKPNGGPFADGEFTTNCKNTNSRNSERRPKNRGAESMQKPTKQNSRGMCGYWM</sequence>
<dbReference type="VEuPathDB" id="TriTrypDB:Tb1125.Tb09.v4.0053"/>
<feature type="compositionally biased region" description="Polar residues" evidence="10">
    <location>
        <begin position="430"/>
        <end position="440"/>
    </location>
</feature>
<evidence type="ECO:0000256" key="2">
    <source>
        <dbReference type="ARBA" id="ARBA00004609"/>
    </source>
</evidence>
<reference evidence="13" key="1">
    <citation type="submission" date="2016-08" db="EMBL/GenBank/DDBJ databases">
        <title>VSG repertoire of Trypanosoma brucei EATRO 1125.</title>
        <authorList>
            <person name="Cross G.A."/>
        </authorList>
    </citation>
    <scope>NUCLEOTIDE SEQUENCE</scope>
    <source>
        <strain evidence="13">EATRO 1125</strain>
    </source>
</reference>
<dbReference type="Pfam" id="PF13206">
    <property type="entry name" value="VSG_B"/>
    <property type="match status" value="1"/>
</dbReference>
<proteinExistence type="predicted"/>
<evidence type="ECO:0000256" key="5">
    <source>
        <dbReference type="ARBA" id="ARBA00022729"/>
    </source>
</evidence>
<dbReference type="AlphaFoldDB" id="A0A1J0RAH9"/>